<protein>
    <submittedName>
        <fullName evidence="3">Uncharacterized protein</fullName>
    </submittedName>
</protein>
<dbReference type="PANTHER" id="PTHR31625">
    <property type="match status" value="1"/>
</dbReference>
<evidence type="ECO:0000313" key="3">
    <source>
        <dbReference type="EMBL" id="KAK1598115.1"/>
    </source>
</evidence>
<keyword evidence="1" id="KW-0808">Transferase</keyword>
<dbReference type="Proteomes" id="UP001231189">
    <property type="component" value="Unassembled WGS sequence"/>
</dbReference>
<evidence type="ECO:0000313" key="4">
    <source>
        <dbReference type="Proteomes" id="UP001231189"/>
    </source>
</evidence>
<comment type="caution">
    <text evidence="3">The sequence shown here is derived from an EMBL/GenBank/DDBJ whole genome shotgun (WGS) entry which is preliminary data.</text>
</comment>
<reference evidence="3" key="1">
    <citation type="submission" date="2023-07" db="EMBL/GenBank/DDBJ databases">
        <title>A chromosome-level genome assembly of Lolium multiflorum.</title>
        <authorList>
            <person name="Chen Y."/>
            <person name="Copetti D."/>
            <person name="Kolliker R."/>
            <person name="Studer B."/>
        </authorList>
    </citation>
    <scope>NUCLEOTIDE SEQUENCE</scope>
    <source>
        <strain evidence="3">02402/16</strain>
        <tissue evidence="3">Leaf</tissue>
    </source>
</reference>
<evidence type="ECO:0000256" key="1">
    <source>
        <dbReference type="ARBA" id="ARBA00022679"/>
    </source>
</evidence>
<dbReference type="EMBL" id="JAUUTY010000617">
    <property type="protein sequence ID" value="KAK1598115.1"/>
    <property type="molecule type" value="Genomic_DNA"/>
</dbReference>
<dbReference type="AlphaFoldDB" id="A0AAD8VB54"/>
<dbReference type="SUPFAM" id="SSF52777">
    <property type="entry name" value="CoA-dependent acyltransferases"/>
    <property type="match status" value="1"/>
</dbReference>
<keyword evidence="4" id="KW-1185">Reference proteome</keyword>
<name>A0AAD8VB54_LOLMU</name>
<accession>A0AAD8VB54</accession>
<dbReference type="Pfam" id="PF02458">
    <property type="entry name" value="Transferase"/>
    <property type="match status" value="1"/>
</dbReference>
<dbReference type="InterPro" id="IPR023213">
    <property type="entry name" value="CAT-like_dom_sf"/>
</dbReference>
<organism evidence="3 4">
    <name type="scientific">Lolium multiflorum</name>
    <name type="common">Italian ryegrass</name>
    <name type="synonym">Lolium perenne subsp. multiflorum</name>
    <dbReference type="NCBI Taxonomy" id="4521"/>
    <lineage>
        <taxon>Eukaryota</taxon>
        <taxon>Viridiplantae</taxon>
        <taxon>Streptophyta</taxon>
        <taxon>Embryophyta</taxon>
        <taxon>Tracheophyta</taxon>
        <taxon>Spermatophyta</taxon>
        <taxon>Magnoliopsida</taxon>
        <taxon>Liliopsida</taxon>
        <taxon>Poales</taxon>
        <taxon>Poaceae</taxon>
        <taxon>BOP clade</taxon>
        <taxon>Pooideae</taxon>
        <taxon>Poodae</taxon>
        <taxon>Poeae</taxon>
        <taxon>Poeae Chloroplast Group 2 (Poeae type)</taxon>
        <taxon>Loliodinae</taxon>
        <taxon>Loliinae</taxon>
        <taxon>Lolium</taxon>
    </lineage>
</organism>
<proteinExistence type="predicted"/>
<keyword evidence="2" id="KW-0012">Acyltransferase</keyword>
<sequence>MCATVKFLTNIRRRAPPAFLQSYSCQPPCGAEHTETRGAAPLERSRNFVFYLTPCCSIESIPMSPVRIIGASYVGVPATAELPPEPIKLTAMESLWVVIPMLQHVLLYHGADMPPFDDILHSRKSSLATTLGSFAPLAGRLVHLKDTGDVGISCSASDGVRFIVAESDADIRRLAGDEEHDVRVLEGLVPEVDMSELPTPVLAVQATRFQGGVAVGLTVHHGVADGRSLWTFVEAWASACRGEIPAATPTFDRSLVKLPGGEELASSTLRKIAPNLPSAALASPIGEDLTSFTRRTFTLDAHDIQRLKERIVQLGEAHGTPLPRPPSAFAAIVALAWTSYARCKPFAADDDLLLFFFADTRDRLDPPVDAGYVGVCLTGCMATLPAAELRGERALAAATLAVQDEINKMKEDPVAGWNFMNPALWASLDRMMNISGSPGFRAYQIADFGWGKPRRTENIRMNGDGQVAMMRAGDGQGVQVSVSLLQAAQMDDFKSHFLIFLE</sequence>
<dbReference type="InterPro" id="IPR051504">
    <property type="entry name" value="Plant_metabolite_acyltrans"/>
</dbReference>
<dbReference type="GO" id="GO:0016747">
    <property type="term" value="F:acyltransferase activity, transferring groups other than amino-acyl groups"/>
    <property type="evidence" value="ECO:0007669"/>
    <property type="project" value="UniProtKB-ARBA"/>
</dbReference>
<dbReference type="Gene3D" id="3.30.559.10">
    <property type="entry name" value="Chloramphenicol acetyltransferase-like domain"/>
    <property type="match status" value="2"/>
</dbReference>
<evidence type="ECO:0000256" key="2">
    <source>
        <dbReference type="ARBA" id="ARBA00023315"/>
    </source>
</evidence>
<gene>
    <name evidence="3" type="ORF">QYE76_018742</name>
</gene>